<organism evidence="2 3">
    <name type="scientific">Streptoalloteichus tenebrarius (strain ATCC 17920 / DSM 40477 / JCM 4838 / CBS 697.72 / NBRC 16177 / NCIMB 11028 / NRRL B-12390 / A12253. 1 / ISP 5477)</name>
    <name type="common">Streptomyces tenebrarius</name>
    <dbReference type="NCBI Taxonomy" id="1933"/>
    <lineage>
        <taxon>Bacteria</taxon>
        <taxon>Bacillati</taxon>
        <taxon>Actinomycetota</taxon>
        <taxon>Actinomycetes</taxon>
        <taxon>Pseudonocardiales</taxon>
        <taxon>Pseudonocardiaceae</taxon>
        <taxon>Streptoalloteichus</taxon>
    </lineage>
</organism>
<feature type="region of interest" description="Disordered" evidence="1">
    <location>
        <begin position="43"/>
        <end position="65"/>
    </location>
</feature>
<keyword evidence="3" id="KW-1185">Reference proteome</keyword>
<dbReference type="Proteomes" id="UP001205311">
    <property type="component" value="Unassembled WGS sequence"/>
</dbReference>
<evidence type="ECO:0000313" key="3">
    <source>
        <dbReference type="Proteomes" id="UP001205311"/>
    </source>
</evidence>
<proteinExistence type="predicted"/>
<sequence>MRHRRVGNQSEAAFMDRAQKQGWAWQRIADALELPSADAAEERSETLALELSRAHPDNNARPSLP</sequence>
<protein>
    <submittedName>
        <fullName evidence="2">Uncharacterized protein</fullName>
    </submittedName>
</protein>
<reference evidence="2 3" key="1">
    <citation type="submission" date="2022-06" db="EMBL/GenBank/DDBJ databases">
        <title>Genomic Encyclopedia of Archaeal and Bacterial Type Strains, Phase II (KMG-II): from individual species to whole genera.</title>
        <authorList>
            <person name="Goeker M."/>
        </authorList>
    </citation>
    <scope>NUCLEOTIDE SEQUENCE [LARGE SCALE GENOMIC DNA]</scope>
    <source>
        <strain evidence="2 3">DSM 40477</strain>
    </source>
</reference>
<evidence type="ECO:0000256" key="1">
    <source>
        <dbReference type="SAM" id="MobiDB-lite"/>
    </source>
</evidence>
<accession>A0ABT1HMU7</accession>
<evidence type="ECO:0000313" key="2">
    <source>
        <dbReference type="EMBL" id="MCP2256824.1"/>
    </source>
</evidence>
<dbReference type="EMBL" id="JAMTCP010000002">
    <property type="protein sequence ID" value="MCP2256824.1"/>
    <property type="molecule type" value="Genomic_DNA"/>
</dbReference>
<comment type="caution">
    <text evidence="2">The sequence shown here is derived from an EMBL/GenBank/DDBJ whole genome shotgun (WGS) entry which is preliminary data.</text>
</comment>
<name>A0ABT1HMU7_STRSD</name>
<gene>
    <name evidence="2" type="ORF">LX15_000507</name>
</gene>